<sequence>MLGRAFQAFGVISDAYVARKKDARGNFFGFVSILNVTRVEEMLGEMNKVNILQARVTISVAKYDRKQSRVEPRVGNGRPKIWVPRQPVGGGNVHAGWKEFFDSVEVWNREEPVFGRIVKLRMVGMPLVLWEEENYRKIAELYGRTVDDGGLPGVGIGGKQHLFLEFGGRHSEVVADGDEDVLEDGEFHPPPHPEVGEKSDRGEETTRCDSPPDKIDGSSSCYSQELEDTIRVGVGLGIHLEGFENQVRLLIDGEGDQIISQ</sequence>
<reference evidence="2" key="1">
    <citation type="journal article" date="2022" name="Mol. Ecol. Resour.">
        <title>The genomes of chicory, endive, great burdock and yacon provide insights into Asteraceae palaeo-polyploidization history and plant inulin production.</title>
        <authorList>
            <person name="Fan W."/>
            <person name="Wang S."/>
            <person name="Wang H."/>
            <person name="Wang A."/>
            <person name="Jiang F."/>
            <person name="Liu H."/>
            <person name="Zhao H."/>
            <person name="Xu D."/>
            <person name="Zhang Y."/>
        </authorList>
    </citation>
    <scope>NUCLEOTIDE SEQUENCE [LARGE SCALE GENOMIC DNA]</scope>
    <source>
        <strain evidence="2">cv. Yunnan</strain>
    </source>
</reference>
<organism evidence="1 2">
    <name type="scientific">Smallanthus sonchifolius</name>
    <dbReference type="NCBI Taxonomy" id="185202"/>
    <lineage>
        <taxon>Eukaryota</taxon>
        <taxon>Viridiplantae</taxon>
        <taxon>Streptophyta</taxon>
        <taxon>Embryophyta</taxon>
        <taxon>Tracheophyta</taxon>
        <taxon>Spermatophyta</taxon>
        <taxon>Magnoliopsida</taxon>
        <taxon>eudicotyledons</taxon>
        <taxon>Gunneridae</taxon>
        <taxon>Pentapetalae</taxon>
        <taxon>asterids</taxon>
        <taxon>campanulids</taxon>
        <taxon>Asterales</taxon>
        <taxon>Asteraceae</taxon>
        <taxon>Asteroideae</taxon>
        <taxon>Heliantheae alliance</taxon>
        <taxon>Millerieae</taxon>
        <taxon>Smallanthus</taxon>
    </lineage>
</organism>
<protein>
    <submittedName>
        <fullName evidence="1">Uncharacterized protein</fullName>
    </submittedName>
</protein>
<dbReference type="EMBL" id="CM042022">
    <property type="protein sequence ID" value="KAI3816825.1"/>
    <property type="molecule type" value="Genomic_DNA"/>
</dbReference>
<gene>
    <name evidence="1" type="ORF">L1987_16530</name>
</gene>
<evidence type="ECO:0000313" key="2">
    <source>
        <dbReference type="Proteomes" id="UP001056120"/>
    </source>
</evidence>
<name>A0ACB9J954_9ASTR</name>
<dbReference type="Proteomes" id="UP001056120">
    <property type="component" value="Linkage Group LG05"/>
</dbReference>
<proteinExistence type="predicted"/>
<comment type="caution">
    <text evidence="1">The sequence shown here is derived from an EMBL/GenBank/DDBJ whole genome shotgun (WGS) entry which is preliminary data.</text>
</comment>
<keyword evidence="2" id="KW-1185">Reference proteome</keyword>
<evidence type="ECO:0000313" key="1">
    <source>
        <dbReference type="EMBL" id="KAI3816825.1"/>
    </source>
</evidence>
<reference evidence="1 2" key="2">
    <citation type="journal article" date="2022" name="Mol. Ecol. Resour.">
        <title>The genomes of chicory, endive, great burdock and yacon provide insights into Asteraceae paleo-polyploidization history and plant inulin production.</title>
        <authorList>
            <person name="Fan W."/>
            <person name="Wang S."/>
            <person name="Wang H."/>
            <person name="Wang A."/>
            <person name="Jiang F."/>
            <person name="Liu H."/>
            <person name="Zhao H."/>
            <person name="Xu D."/>
            <person name="Zhang Y."/>
        </authorList>
    </citation>
    <scope>NUCLEOTIDE SEQUENCE [LARGE SCALE GENOMIC DNA]</scope>
    <source>
        <strain evidence="2">cv. Yunnan</strain>
        <tissue evidence="1">Leaves</tissue>
    </source>
</reference>
<accession>A0ACB9J954</accession>